<dbReference type="AlphaFoldDB" id="A0A6A3HHY7"/>
<reference evidence="5 7" key="1">
    <citation type="submission" date="2018-09" db="EMBL/GenBank/DDBJ databases">
        <title>Genomic investigation of the strawberry pathogen Phytophthora fragariae indicates pathogenicity is determined by transcriptional variation in three key races.</title>
        <authorList>
            <person name="Adams T.M."/>
            <person name="Armitage A.D."/>
            <person name="Sobczyk M.K."/>
            <person name="Bates H.J."/>
            <person name="Dunwell J.M."/>
            <person name="Nellist C.F."/>
            <person name="Harrison R.J."/>
        </authorList>
    </citation>
    <scope>NUCLEOTIDE SEQUENCE [LARGE SCALE GENOMIC DNA]</scope>
    <source>
        <strain evidence="2 5">SCRP249</strain>
        <strain evidence="3 7">SCRP324</strain>
        <strain evidence="4 6">SCRP333</strain>
    </source>
</reference>
<dbReference type="Proteomes" id="UP000429607">
    <property type="component" value="Unassembled WGS sequence"/>
</dbReference>
<dbReference type="PANTHER" id="PTHR11188">
    <property type="entry name" value="ARRESTIN DOMAIN CONTAINING PROTEIN"/>
    <property type="match status" value="1"/>
</dbReference>
<sequence length="338" mass="37028">MAARESVEGVLGHLTIALEAESYAPGEVVSGVVKLSTLELIQAREPLAVLVQGKEAVAWDEGGYSPVTNAFDKIFLQEKIELDPTTIFSAGDSEYKFKLKLPKDLPSSFELIDIYSGSTERLRVQVKYQASVWLRAESDSVAYLQASQEFSVHAPPTVIPPARALEISTSEVVHWLCCINRGSLQLALEIPKDVFVAGEVVPLVCRVDGSSCRASVKSISVELVEDVALRNLGERPDWTVTRELSTQQVVGPDAGQKREQVVDVGLFENEKQTAINPDVATHFFRCTHRLIVRYKPFMAPSIVAEVPVRVLHQNTSFSTSAVRVLRLPAEATSGSKSP</sequence>
<protein>
    <recommendedName>
        <fullName evidence="1">Arrestin C-terminal-like domain-containing protein</fullName>
    </recommendedName>
</protein>
<evidence type="ECO:0000313" key="4">
    <source>
        <dbReference type="EMBL" id="KAE9278288.1"/>
    </source>
</evidence>
<dbReference type="EMBL" id="QXFV01004520">
    <property type="protein sequence ID" value="KAE8969170.1"/>
    <property type="molecule type" value="Genomic_DNA"/>
</dbReference>
<dbReference type="Pfam" id="PF00339">
    <property type="entry name" value="Arrestin_N"/>
    <property type="match status" value="1"/>
</dbReference>
<dbReference type="InterPro" id="IPR014752">
    <property type="entry name" value="Arrestin-like_C"/>
</dbReference>
<dbReference type="InterPro" id="IPR011021">
    <property type="entry name" value="Arrestin-like_N"/>
</dbReference>
<dbReference type="Gene3D" id="2.60.40.640">
    <property type="match status" value="2"/>
</dbReference>
<gene>
    <name evidence="2" type="ORF">PR001_g27579</name>
    <name evidence="3" type="ORF">PR002_g27508</name>
    <name evidence="4" type="ORF">PR003_g28570</name>
</gene>
<evidence type="ECO:0000313" key="7">
    <source>
        <dbReference type="Proteomes" id="UP000435112"/>
    </source>
</evidence>
<dbReference type="GO" id="GO:0015031">
    <property type="term" value="P:protein transport"/>
    <property type="evidence" value="ECO:0007669"/>
    <property type="project" value="TreeGrafter"/>
</dbReference>
<evidence type="ECO:0000313" key="5">
    <source>
        <dbReference type="Proteomes" id="UP000429607"/>
    </source>
</evidence>
<dbReference type="PANTHER" id="PTHR11188:SF17">
    <property type="entry name" value="FI21816P1"/>
    <property type="match status" value="1"/>
</dbReference>
<dbReference type="SMART" id="SM01017">
    <property type="entry name" value="Arrestin_C"/>
    <property type="match status" value="1"/>
</dbReference>
<dbReference type="GO" id="GO:0005737">
    <property type="term" value="C:cytoplasm"/>
    <property type="evidence" value="ECO:0007669"/>
    <property type="project" value="TreeGrafter"/>
</dbReference>
<dbReference type="Proteomes" id="UP000434957">
    <property type="component" value="Unassembled WGS sequence"/>
</dbReference>
<feature type="domain" description="Arrestin C-terminal-like" evidence="1">
    <location>
        <begin position="180"/>
        <end position="315"/>
    </location>
</feature>
<evidence type="ECO:0000313" key="6">
    <source>
        <dbReference type="Proteomes" id="UP000434957"/>
    </source>
</evidence>
<evidence type="ECO:0000313" key="3">
    <source>
        <dbReference type="EMBL" id="KAE8969200.1"/>
    </source>
</evidence>
<dbReference type="InterPro" id="IPR050357">
    <property type="entry name" value="Arrestin_domain-protein"/>
</dbReference>
<dbReference type="InterPro" id="IPR011022">
    <property type="entry name" value="Arrestin_C-like"/>
</dbReference>
<dbReference type="OrthoDB" id="93513at2759"/>
<accession>A0A6A3HHY7</accession>
<evidence type="ECO:0000313" key="2">
    <source>
        <dbReference type="EMBL" id="KAE8969170.1"/>
    </source>
</evidence>
<name>A0A6A3HHY7_9STRA</name>
<dbReference type="Proteomes" id="UP000435112">
    <property type="component" value="Unassembled WGS sequence"/>
</dbReference>
<dbReference type="EMBL" id="QXFU01004359">
    <property type="protein sequence ID" value="KAE8969200.1"/>
    <property type="molecule type" value="Genomic_DNA"/>
</dbReference>
<keyword evidence="6" id="KW-1185">Reference proteome</keyword>
<proteinExistence type="predicted"/>
<evidence type="ECO:0000259" key="1">
    <source>
        <dbReference type="SMART" id="SM01017"/>
    </source>
</evidence>
<comment type="caution">
    <text evidence="3">The sequence shown here is derived from an EMBL/GenBank/DDBJ whole genome shotgun (WGS) entry which is preliminary data.</text>
</comment>
<organism evidence="3 7">
    <name type="scientific">Phytophthora rubi</name>
    <dbReference type="NCBI Taxonomy" id="129364"/>
    <lineage>
        <taxon>Eukaryota</taxon>
        <taxon>Sar</taxon>
        <taxon>Stramenopiles</taxon>
        <taxon>Oomycota</taxon>
        <taxon>Peronosporomycetes</taxon>
        <taxon>Peronosporales</taxon>
        <taxon>Peronosporaceae</taxon>
        <taxon>Phytophthora</taxon>
    </lineage>
</organism>
<dbReference type="EMBL" id="QXFT01004388">
    <property type="protein sequence ID" value="KAE9278288.1"/>
    <property type="molecule type" value="Genomic_DNA"/>
</dbReference>